<protein>
    <submittedName>
        <fullName evidence="3">ER membrane protein SH3-domain-containing protein</fullName>
    </submittedName>
</protein>
<dbReference type="GO" id="GO:0006888">
    <property type="term" value="P:endoplasmic reticulum to Golgi vesicle-mediated transport"/>
    <property type="evidence" value="ECO:0007669"/>
    <property type="project" value="TreeGrafter"/>
</dbReference>
<feature type="compositionally biased region" description="Polar residues" evidence="1">
    <location>
        <begin position="24"/>
        <end position="39"/>
    </location>
</feature>
<feature type="transmembrane region" description="Helical" evidence="2">
    <location>
        <begin position="146"/>
        <end position="165"/>
    </location>
</feature>
<organism evidence="3 4">
    <name type="scientific">Lasiosphaeria miniovina</name>
    <dbReference type="NCBI Taxonomy" id="1954250"/>
    <lineage>
        <taxon>Eukaryota</taxon>
        <taxon>Fungi</taxon>
        <taxon>Dikarya</taxon>
        <taxon>Ascomycota</taxon>
        <taxon>Pezizomycotina</taxon>
        <taxon>Sordariomycetes</taxon>
        <taxon>Sordariomycetidae</taxon>
        <taxon>Sordariales</taxon>
        <taxon>Lasiosphaeriaceae</taxon>
        <taxon>Lasiosphaeria</taxon>
    </lineage>
</organism>
<keyword evidence="2" id="KW-0472">Membrane</keyword>
<dbReference type="Proteomes" id="UP001172101">
    <property type="component" value="Unassembled WGS sequence"/>
</dbReference>
<dbReference type="RefSeq" id="XP_060302795.1">
    <property type="nucleotide sequence ID" value="XM_060440902.1"/>
</dbReference>
<proteinExistence type="predicted"/>
<evidence type="ECO:0000256" key="2">
    <source>
        <dbReference type="SAM" id="Phobius"/>
    </source>
</evidence>
<feature type="region of interest" description="Disordered" evidence="1">
    <location>
        <begin position="1"/>
        <end position="43"/>
    </location>
</feature>
<dbReference type="GeneID" id="85324172"/>
<name>A0AA40BGP9_9PEZI</name>
<dbReference type="SMART" id="SM00786">
    <property type="entry name" value="SHR3_chaperone"/>
    <property type="match status" value="1"/>
</dbReference>
<dbReference type="InterPro" id="IPR013248">
    <property type="entry name" value="Psh3/Shr3"/>
</dbReference>
<comment type="caution">
    <text evidence="3">The sequence shown here is derived from an EMBL/GenBank/DDBJ whole genome shotgun (WGS) entry which is preliminary data.</text>
</comment>
<dbReference type="GO" id="GO:0005789">
    <property type="term" value="C:endoplasmic reticulum membrane"/>
    <property type="evidence" value="ECO:0007669"/>
    <property type="project" value="TreeGrafter"/>
</dbReference>
<accession>A0AA40BGP9</accession>
<dbReference type="AlphaFoldDB" id="A0AA40BGP9"/>
<dbReference type="PANTHER" id="PTHR28228">
    <property type="entry name" value="SECRETORY COMPONENT PROTEIN SHR3"/>
    <property type="match status" value="1"/>
</dbReference>
<feature type="transmembrane region" description="Helical" evidence="2">
    <location>
        <begin position="118"/>
        <end position="139"/>
    </location>
</feature>
<sequence>MSLFVAQTLPRRNTTKRRLHHPSSAAQRTRPASASSPNSPEMADQWVDWNKTTRSKDYRGSASFATFLIIGPVCFFLGILFASFPYDFPLLWTSDPVPAAYLDQLETHLRFMHQSPPLIARLLNIIVSAGFLGFFIKLFKPSEANVLFDGASLVLYVIGAGVYIANIVKGMRTVSAGAWDDEGNSGIPFDGPLTGEIILGREDSLKVLSASNTILALVLVGVLVLQVGQWYAERKEADDIKKNAAADAAAAAVAGSAGGDAGQGKKRQ</sequence>
<keyword evidence="4" id="KW-1185">Reference proteome</keyword>
<dbReference type="PANTHER" id="PTHR28228:SF1">
    <property type="entry name" value="SECRETORY COMPONENT PROTEIN SHR3"/>
    <property type="match status" value="1"/>
</dbReference>
<evidence type="ECO:0000313" key="4">
    <source>
        <dbReference type="Proteomes" id="UP001172101"/>
    </source>
</evidence>
<feature type="transmembrane region" description="Helical" evidence="2">
    <location>
        <begin position="64"/>
        <end position="86"/>
    </location>
</feature>
<dbReference type="EMBL" id="JAUIRO010000001">
    <property type="protein sequence ID" value="KAK0733918.1"/>
    <property type="molecule type" value="Genomic_DNA"/>
</dbReference>
<feature type="transmembrane region" description="Helical" evidence="2">
    <location>
        <begin position="214"/>
        <end position="232"/>
    </location>
</feature>
<gene>
    <name evidence="3" type="ORF">B0T26DRAFT_686408</name>
</gene>
<keyword evidence="2" id="KW-1133">Transmembrane helix</keyword>
<dbReference type="GO" id="GO:0051082">
    <property type="term" value="F:unfolded protein binding"/>
    <property type="evidence" value="ECO:0007669"/>
    <property type="project" value="TreeGrafter"/>
</dbReference>
<evidence type="ECO:0000313" key="3">
    <source>
        <dbReference type="EMBL" id="KAK0733918.1"/>
    </source>
</evidence>
<reference evidence="3" key="1">
    <citation type="submission" date="2023-06" db="EMBL/GenBank/DDBJ databases">
        <title>Genome-scale phylogeny and comparative genomics of the fungal order Sordariales.</title>
        <authorList>
            <consortium name="Lawrence Berkeley National Laboratory"/>
            <person name="Hensen N."/>
            <person name="Bonometti L."/>
            <person name="Westerberg I."/>
            <person name="Brannstrom I.O."/>
            <person name="Guillou S."/>
            <person name="Cros-Aarteil S."/>
            <person name="Calhoun S."/>
            <person name="Haridas S."/>
            <person name="Kuo A."/>
            <person name="Mondo S."/>
            <person name="Pangilinan J."/>
            <person name="Riley R."/>
            <person name="LaButti K."/>
            <person name="Andreopoulos B."/>
            <person name="Lipzen A."/>
            <person name="Chen C."/>
            <person name="Yanf M."/>
            <person name="Daum C."/>
            <person name="Ng V."/>
            <person name="Clum A."/>
            <person name="Steindorff A."/>
            <person name="Ohm R."/>
            <person name="Martin F."/>
            <person name="Silar P."/>
            <person name="Natvig D."/>
            <person name="Lalanne C."/>
            <person name="Gautier V."/>
            <person name="Ament-velasquez S.L."/>
            <person name="Kruys A."/>
            <person name="Hutchinson M.I."/>
            <person name="Powell A.J."/>
            <person name="Barry K."/>
            <person name="Miller A.N."/>
            <person name="Grigoriev I.V."/>
            <person name="Debuchy R."/>
            <person name="Gladieux P."/>
            <person name="Thoren M.H."/>
            <person name="Johannesson H."/>
        </authorList>
    </citation>
    <scope>NUCLEOTIDE SEQUENCE</scope>
    <source>
        <strain evidence="3">SMH2392-1A</strain>
    </source>
</reference>
<dbReference type="Pfam" id="PF08229">
    <property type="entry name" value="SHR3_chaperone"/>
    <property type="match status" value="1"/>
</dbReference>
<evidence type="ECO:0000256" key="1">
    <source>
        <dbReference type="SAM" id="MobiDB-lite"/>
    </source>
</evidence>
<keyword evidence="2" id="KW-0812">Transmembrane</keyword>